<dbReference type="GO" id="GO:0000976">
    <property type="term" value="F:transcription cis-regulatory region binding"/>
    <property type="evidence" value="ECO:0007669"/>
    <property type="project" value="TreeGrafter"/>
</dbReference>
<dbReference type="InterPro" id="IPR046335">
    <property type="entry name" value="LacI/GalR-like_sensor"/>
</dbReference>
<reference evidence="5" key="1">
    <citation type="submission" date="2023-03" db="EMBL/GenBank/DDBJ databases">
        <title>Draft genome sequence of a Mycolicibacterium mageritense strain H4_3_1 isolated from a hybrid biological-inorganic system reactor.</title>
        <authorList>
            <person name="Feng X."/>
            <person name="Kazama D."/>
            <person name="Sato K."/>
            <person name="Kobayashi H."/>
        </authorList>
    </citation>
    <scope>NUCLEOTIDE SEQUENCE</scope>
    <source>
        <strain evidence="5">H4_3_1</strain>
    </source>
</reference>
<dbReference type="Pfam" id="PF13377">
    <property type="entry name" value="Peripla_BP_3"/>
    <property type="match status" value="1"/>
</dbReference>
<keyword evidence="1" id="KW-0805">Transcription regulation</keyword>
<dbReference type="InterPro" id="IPR028082">
    <property type="entry name" value="Peripla_BP_I"/>
</dbReference>
<dbReference type="InterPro" id="IPR000843">
    <property type="entry name" value="HTH_LacI"/>
</dbReference>
<dbReference type="SMART" id="SM00354">
    <property type="entry name" value="HTH_LACI"/>
    <property type="match status" value="1"/>
</dbReference>
<dbReference type="GO" id="GO:0003700">
    <property type="term" value="F:DNA-binding transcription factor activity"/>
    <property type="evidence" value="ECO:0007669"/>
    <property type="project" value="TreeGrafter"/>
</dbReference>
<dbReference type="Gene3D" id="3.40.50.2300">
    <property type="match status" value="2"/>
</dbReference>
<dbReference type="CDD" id="cd01392">
    <property type="entry name" value="HTH_LacI"/>
    <property type="match status" value="1"/>
</dbReference>
<evidence type="ECO:0000259" key="4">
    <source>
        <dbReference type="PROSITE" id="PS50932"/>
    </source>
</evidence>
<dbReference type="AlphaFoldDB" id="A0AAI8U145"/>
<keyword evidence="3" id="KW-0804">Transcription</keyword>
<proteinExistence type="predicted"/>
<evidence type="ECO:0000313" key="5">
    <source>
        <dbReference type="EMBL" id="BDY32242.1"/>
    </source>
</evidence>
<dbReference type="Proteomes" id="UP001241092">
    <property type="component" value="Chromosome"/>
</dbReference>
<evidence type="ECO:0000256" key="2">
    <source>
        <dbReference type="ARBA" id="ARBA00023125"/>
    </source>
</evidence>
<name>A0AAI8U145_MYCME</name>
<feature type="domain" description="HTH lacI-type" evidence="4">
    <location>
        <begin position="17"/>
        <end position="71"/>
    </location>
</feature>
<dbReference type="CDD" id="cd06267">
    <property type="entry name" value="PBP1_LacI_sugar_binding-like"/>
    <property type="match status" value="1"/>
</dbReference>
<organism evidence="5 6">
    <name type="scientific">Mycolicibacterium mageritense</name>
    <name type="common">Mycobacterium mageritense</name>
    <dbReference type="NCBI Taxonomy" id="53462"/>
    <lineage>
        <taxon>Bacteria</taxon>
        <taxon>Bacillati</taxon>
        <taxon>Actinomycetota</taxon>
        <taxon>Actinomycetes</taxon>
        <taxon>Mycobacteriales</taxon>
        <taxon>Mycobacteriaceae</taxon>
        <taxon>Mycolicibacterium</taxon>
    </lineage>
</organism>
<accession>A0AAI8U145</accession>
<dbReference type="PROSITE" id="PS50932">
    <property type="entry name" value="HTH_LACI_2"/>
    <property type="match status" value="1"/>
</dbReference>
<dbReference type="InterPro" id="IPR010982">
    <property type="entry name" value="Lambda_DNA-bd_dom_sf"/>
</dbReference>
<dbReference type="PANTHER" id="PTHR30146:SF138">
    <property type="entry name" value="TRANSCRIPTIONAL REGULATORY PROTEIN"/>
    <property type="match status" value="1"/>
</dbReference>
<dbReference type="RefSeq" id="WP_276821854.1">
    <property type="nucleotide sequence ID" value="NZ_SSGC01000021.1"/>
</dbReference>
<evidence type="ECO:0000256" key="1">
    <source>
        <dbReference type="ARBA" id="ARBA00023015"/>
    </source>
</evidence>
<evidence type="ECO:0000256" key="3">
    <source>
        <dbReference type="ARBA" id="ARBA00023163"/>
    </source>
</evidence>
<sequence>MVAREAHSGSRPLPARTTVYEVARQAGVSVATVSRAFSRPDRVNTQTRDHVLAVAAEIGYQPNPEARVSSSARTGTIALLVTDIANPHFFGIMRGASRQAAATRRSILLGETDEHPETERILVERLSSTVDGFVLAASRMTNDDLRRLAKTKPVALVNRELSGVSSVTVEHEAGTQQIVEHLASLGHRSIAFLAGPKTSWTGAKRWQSLDAAAHHLGLAATRLGPFNPTIAGGAAAADAALVSKATAVVAFNDLLALGVLHRLADRGIPVPGQISVVGYDNIFGSDFSSPTLTTLGGPADQMGRAAVELVVRMIREPGHSTTSTRQILPSQLTIRTSTGPATGRTT</sequence>
<dbReference type="Gene3D" id="1.10.260.40">
    <property type="entry name" value="lambda repressor-like DNA-binding domains"/>
    <property type="match status" value="1"/>
</dbReference>
<protein>
    <submittedName>
        <fullName evidence="5">HTH-type transcriptional regulator DegA</fullName>
    </submittedName>
</protein>
<dbReference type="EMBL" id="AP027452">
    <property type="protein sequence ID" value="BDY32242.1"/>
    <property type="molecule type" value="Genomic_DNA"/>
</dbReference>
<evidence type="ECO:0000313" key="6">
    <source>
        <dbReference type="Proteomes" id="UP001241092"/>
    </source>
</evidence>
<gene>
    <name evidence="5" type="primary">degA_3</name>
    <name evidence="5" type="ORF">hbim_06205</name>
</gene>
<dbReference type="SUPFAM" id="SSF47413">
    <property type="entry name" value="lambda repressor-like DNA-binding domains"/>
    <property type="match status" value="1"/>
</dbReference>
<dbReference type="SUPFAM" id="SSF53822">
    <property type="entry name" value="Periplasmic binding protein-like I"/>
    <property type="match status" value="1"/>
</dbReference>
<dbReference type="PANTHER" id="PTHR30146">
    <property type="entry name" value="LACI-RELATED TRANSCRIPTIONAL REPRESSOR"/>
    <property type="match status" value="1"/>
</dbReference>
<dbReference type="Pfam" id="PF00356">
    <property type="entry name" value="LacI"/>
    <property type="match status" value="1"/>
</dbReference>
<keyword evidence="2" id="KW-0238">DNA-binding</keyword>